<dbReference type="OrthoDB" id="9780674at2"/>
<dbReference type="Pfam" id="PF06089">
    <property type="entry name" value="Asparaginase_II"/>
    <property type="match status" value="1"/>
</dbReference>
<accession>A0A371XAQ7</accession>
<keyword evidence="2" id="KW-1185">Reference proteome</keyword>
<evidence type="ECO:0000313" key="2">
    <source>
        <dbReference type="Proteomes" id="UP000264310"/>
    </source>
</evidence>
<protein>
    <submittedName>
        <fullName evidence="1">Asparaginase</fullName>
    </submittedName>
</protein>
<dbReference type="EMBL" id="QURL01000001">
    <property type="protein sequence ID" value="RFC66325.1"/>
    <property type="molecule type" value="Genomic_DNA"/>
</dbReference>
<dbReference type="PANTHER" id="PTHR42110:SF1">
    <property type="entry name" value="L-ASPARAGINASE, PUTATIVE (AFU_ORTHOLOGUE AFUA_3G11890)-RELATED"/>
    <property type="match status" value="1"/>
</dbReference>
<dbReference type="InterPro" id="IPR010349">
    <property type="entry name" value="Asparaginase_II"/>
</dbReference>
<name>A0A371XAQ7_9HYPH</name>
<reference evidence="1 2" key="1">
    <citation type="submission" date="2018-08" db="EMBL/GenBank/DDBJ databases">
        <title>Fulvimarina sp. 85, whole genome shotgun sequence.</title>
        <authorList>
            <person name="Tuo L."/>
        </authorList>
    </citation>
    <scope>NUCLEOTIDE SEQUENCE [LARGE SCALE GENOMIC DNA]</scope>
    <source>
        <strain evidence="1 2">85</strain>
    </source>
</reference>
<organism evidence="1 2">
    <name type="scientific">Fulvimarina endophytica</name>
    <dbReference type="NCBI Taxonomy" id="2293836"/>
    <lineage>
        <taxon>Bacteria</taxon>
        <taxon>Pseudomonadati</taxon>
        <taxon>Pseudomonadota</taxon>
        <taxon>Alphaproteobacteria</taxon>
        <taxon>Hyphomicrobiales</taxon>
        <taxon>Aurantimonadaceae</taxon>
        <taxon>Fulvimarina</taxon>
    </lineage>
</organism>
<comment type="caution">
    <text evidence="1">The sequence shown here is derived from an EMBL/GenBank/DDBJ whole genome shotgun (WGS) entry which is preliminary data.</text>
</comment>
<sequence>MTNPILIEATRGGIAECLYRGAFAVVDGHGSLVSGAGDIERSIFPRSAIKVFQGLPLIETGAADRYGLSDAELSLACSSHSGEPGHATLAEGMLARLGLSGSALECGCHWPFDLPVAIDLAKTGENPTQLHNNCSGKHAGFLCTALHEGEDTRGYVSGDHPVQVRARQAIEDLTETRLGADVCGTDGCSIPTYAAPLRRFAHGFAKLVTGEGVDAGRAKAGSRLIAACMEHRWEMSGTKRACLRLMEAAPGRVFAKTGADGVYCGAIPELGLGFALKIDDGATRAAEALAAAVIAHALRSTQPDLAAIYDELAVTTLRNWKGAEVGTVRPVLAN</sequence>
<dbReference type="RefSeq" id="WP_116681577.1">
    <property type="nucleotide sequence ID" value="NZ_QURL01000001.1"/>
</dbReference>
<proteinExistence type="predicted"/>
<dbReference type="AlphaFoldDB" id="A0A371XAQ7"/>
<evidence type="ECO:0000313" key="1">
    <source>
        <dbReference type="EMBL" id="RFC66325.1"/>
    </source>
</evidence>
<dbReference type="Proteomes" id="UP000264310">
    <property type="component" value="Unassembled WGS sequence"/>
</dbReference>
<dbReference type="PANTHER" id="PTHR42110">
    <property type="entry name" value="L-ASPARAGINASE, PUTATIVE (AFU_ORTHOLOGUE AFUA_3G11890)-RELATED"/>
    <property type="match status" value="1"/>
</dbReference>
<gene>
    <name evidence="1" type="ORF">DYI37_02420</name>
</gene>